<dbReference type="PANTHER" id="PTHR39335">
    <property type="entry name" value="BLL4220 PROTEIN"/>
    <property type="match status" value="1"/>
</dbReference>
<feature type="compositionally biased region" description="Low complexity" evidence="1">
    <location>
        <begin position="444"/>
        <end position="461"/>
    </location>
</feature>
<feature type="region of interest" description="Disordered" evidence="1">
    <location>
        <begin position="96"/>
        <end position="159"/>
    </location>
</feature>
<protein>
    <recommendedName>
        <fullName evidence="4">Lipoprotein with Yx(FWY)xxD motif</fullName>
    </recommendedName>
</protein>
<dbReference type="Pfam" id="PF03640">
    <property type="entry name" value="Lipoprotein_15"/>
    <property type="match status" value="2"/>
</dbReference>
<feature type="compositionally biased region" description="Acidic residues" evidence="1">
    <location>
        <begin position="282"/>
        <end position="303"/>
    </location>
</feature>
<organism evidence="2 3">
    <name type="scientific">Actinoplanes auranticolor</name>
    <dbReference type="NCBI Taxonomy" id="47988"/>
    <lineage>
        <taxon>Bacteria</taxon>
        <taxon>Bacillati</taxon>
        <taxon>Actinomycetota</taxon>
        <taxon>Actinomycetes</taxon>
        <taxon>Micromonosporales</taxon>
        <taxon>Micromonosporaceae</taxon>
        <taxon>Actinoplanes</taxon>
    </lineage>
</organism>
<comment type="caution">
    <text evidence="2">The sequence shown here is derived from an EMBL/GenBank/DDBJ whole genome shotgun (WGS) entry which is preliminary data.</text>
</comment>
<gene>
    <name evidence="2" type="ORF">Aau02nite_15460</name>
</gene>
<dbReference type="GO" id="GO:0043448">
    <property type="term" value="P:alkane catabolic process"/>
    <property type="evidence" value="ECO:0007669"/>
    <property type="project" value="TreeGrafter"/>
</dbReference>
<accession>A0A919S6E0</accession>
<dbReference type="InterPro" id="IPR005297">
    <property type="entry name" value="Lipoprotein_repeat"/>
</dbReference>
<feature type="region of interest" description="Disordered" evidence="1">
    <location>
        <begin position="270"/>
        <end position="314"/>
    </location>
</feature>
<feature type="region of interest" description="Disordered" evidence="1">
    <location>
        <begin position="420"/>
        <end position="461"/>
    </location>
</feature>
<reference evidence="2" key="1">
    <citation type="submission" date="2021-03" db="EMBL/GenBank/DDBJ databases">
        <title>Whole genome shotgun sequence of Actinoplanes auranticolor NBRC 12245.</title>
        <authorList>
            <person name="Komaki H."/>
            <person name="Tamura T."/>
        </authorList>
    </citation>
    <scope>NUCLEOTIDE SEQUENCE</scope>
    <source>
        <strain evidence="2">NBRC 12245</strain>
    </source>
</reference>
<proteinExistence type="predicted"/>
<dbReference type="EMBL" id="BOQL01000016">
    <property type="protein sequence ID" value="GIM65204.1"/>
    <property type="molecule type" value="Genomic_DNA"/>
</dbReference>
<name>A0A919S6E0_9ACTN</name>
<evidence type="ECO:0000313" key="2">
    <source>
        <dbReference type="EMBL" id="GIM65204.1"/>
    </source>
</evidence>
<keyword evidence="3" id="KW-1185">Reference proteome</keyword>
<sequence length="461" mass="47879">MTGPWRVSPLDPGQVRRVTGCAGATGPGPFPPIGLRPGAVGAMGGVRCGDQPAAVVGPGRVWRECGHVGATAPGLSVSAGSAGVTRRAGATRRAAISALGPAGSGEMTGRVRRCDRPGRARPRSRPGSARATRRAGPPADAEPRSPANECPSLMDPTGPSMQLLIAHRLGTLCDKTAGGPPNHVPRRRSVQSKFEEIDWADSSTAGRAGAYYSPNTEIDDPSWRAPVVPEKRKLKVVGASIAAAFVLTGCAPAGLDNASDYGAEPAANAVDATATPTPGAEPEGDAPEGDEAEAPELSEDETTSELNAAKVKRMGETVQNEDGFVLYRFDDDKVKPKVVSECNGDCAKVWPPSVINKGEKPKLKGVDADKVGTVVREDGTLQLTIDKWPVYTYVGDKKPGQWKGQNVGKKWFVITPDGKKNLTCLPAPSKAVAPPSDEEEEGGSDSAGDAGSADSGSDYSY</sequence>
<dbReference type="AlphaFoldDB" id="A0A919S6E0"/>
<feature type="compositionally biased region" description="Low complexity" evidence="1">
    <location>
        <begin position="125"/>
        <end position="139"/>
    </location>
</feature>
<evidence type="ECO:0000313" key="3">
    <source>
        <dbReference type="Proteomes" id="UP000681340"/>
    </source>
</evidence>
<dbReference type="Proteomes" id="UP000681340">
    <property type="component" value="Unassembled WGS sequence"/>
</dbReference>
<dbReference type="PANTHER" id="PTHR39335:SF1">
    <property type="entry name" value="BLL4220 PROTEIN"/>
    <property type="match status" value="1"/>
</dbReference>
<evidence type="ECO:0008006" key="4">
    <source>
        <dbReference type="Google" id="ProtNLM"/>
    </source>
</evidence>
<evidence type="ECO:0000256" key="1">
    <source>
        <dbReference type="SAM" id="MobiDB-lite"/>
    </source>
</evidence>